<sequence>RSTLMSQIIENMVEVMKGGIHGTTDSNTSNNNINNSSNNNSSSSSNSNNTEKGENEKAEAQLQYPPSKAERPLSALLDETWKDIFPSGIISHKALATFRDLLRLGGARWFVSDLVK</sequence>
<dbReference type="AlphaFoldDB" id="A0AAV2SKN7"/>
<feature type="non-terminal residue" evidence="2">
    <location>
        <position position="116"/>
    </location>
</feature>
<dbReference type="Pfam" id="PF11277">
    <property type="entry name" value="Med24_N"/>
    <property type="match status" value="1"/>
</dbReference>
<feature type="non-terminal residue" evidence="2">
    <location>
        <position position="1"/>
    </location>
</feature>
<accession>A0AAV2SKN7</accession>
<dbReference type="GO" id="GO:0016592">
    <property type="term" value="C:mediator complex"/>
    <property type="evidence" value="ECO:0007669"/>
    <property type="project" value="InterPro"/>
</dbReference>
<dbReference type="Proteomes" id="UP001497623">
    <property type="component" value="Unassembled WGS sequence"/>
</dbReference>
<evidence type="ECO:0000313" key="3">
    <source>
        <dbReference type="Proteomes" id="UP001497623"/>
    </source>
</evidence>
<feature type="compositionally biased region" description="Low complexity" evidence="1">
    <location>
        <begin position="26"/>
        <end position="49"/>
    </location>
</feature>
<evidence type="ECO:0000313" key="2">
    <source>
        <dbReference type="EMBL" id="CAL4197805.1"/>
    </source>
</evidence>
<organism evidence="2 3">
    <name type="scientific">Meganyctiphanes norvegica</name>
    <name type="common">Northern krill</name>
    <name type="synonym">Thysanopoda norvegica</name>
    <dbReference type="NCBI Taxonomy" id="48144"/>
    <lineage>
        <taxon>Eukaryota</taxon>
        <taxon>Metazoa</taxon>
        <taxon>Ecdysozoa</taxon>
        <taxon>Arthropoda</taxon>
        <taxon>Crustacea</taxon>
        <taxon>Multicrustacea</taxon>
        <taxon>Malacostraca</taxon>
        <taxon>Eumalacostraca</taxon>
        <taxon>Eucarida</taxon>
        <taxon>Euphausiacea</taxon>
        <taxon>Euphausiidae</taxon>
        <taxon>Meganyctiphanes</taxon>
    </lineage>
</organism>
<gene>
    <name evidence="2" type="ORF">MNOR_LOCUS37319</name>
</gene>
<reference evidence="2 3" key="1">
    <citation type="submission" date="2024-05" db="EMBL/GenBank/DDBJ databases">
        <authorList>
            <person name="Wallberg A."/>
        </authorList>
    </citation>
    <scope>NUCLEOTIDE SEQUENCE [LARGE SCALE GENOMIC DNA]</scope>
</reference>
<protein>
    <submittedName>
        <fullName evidence="2">Uncharacterized protein</fullName>
    </submittedName>
</protein>
<name>A0AAV2SKN7_MEGNR</name>
<feature type="region of interest" description="Disordered" evidence="1">
    <location>
        <begin position="19"/>
        <end position="71"/>
    </location>
</feature>
<dbReference type="EMBL" id="CAXKWB010074220">
    <property type="protein sequence ID" value="CAL4197805.1"/>
    <property type="molecule type" value="Genomic_DNA"/>
</dbReference>
<comment type="caution">
    <text evidence="2">The sequence shown here is derived from an EMBL/GenBank/DDBJ whole genome shotgun (WGS) entry which is preliminary data.</text>
</comment>
<dbReference type="InterPro" id="IPR021429">
    <property type="entry name" value="Mediator_Med24"/>
</dbReference>
<keyword evidence="3" id="KW-1185">Reference proteome</keyword>
<evidence type="ECO:0000256" key="1">
    <source>
        <dbReference type="SAM" id="MobiDB-lite"/>
    </source>
</evidence>
<proteinExistence type="predicted"/>